<evidence type="ECO:0000256" key="2">
    <source>
        <dbReference type="ARBA" id="ARBA00022448"/>
    </source>
</evidence>
<keyword evidence="11" id="KW-0411">Iron-sulfur</keyword>
<evidence type="ECO:0000256" key="5">
    <source>
        <dbReference type="ARBA" id="ARBA00022692"/>
    </source>
</evidence>
<keyword evidence="5 16" id="KW-0812">Transmembrane</keyword>
<evidence type="ECO:0000256" key="16">
    <source>
        <dbReference type="SAM" id="Phobius"/>
    </source>
</evidence>
<feature type="domain" description="Rieske" evidence="17">
    <location>
        <begin position="221"/>
        <end position="329"/>
    </location>
</feature>
<dbReference type="InterPro" id="IPR017941">
    <property type="entry name" value="Rieske_2Fe-2S"/>
</dbReference>
<dbReference type="SUPFAM" id="SSF50022">
    <property type="entry name" value="ISP domain"/>
    <property type="match status" value="1"/>
</dbReference>
<evidence type="ECO:0000256" key="10">
    <source>
        <dbReference type="ARBA" id="ARBA00023004"/>
    </source>
</evidence>
<dbReference type="InterPro" id="IPR036922">
    <property type="entry name" value="Rieske_2Fe-2S_sf"/>
</dbReference>
<keyword evidence="3" id="KW-1003">Cell membrane</keyword>
<evidence type="ECO:0000256" key="8">
    <source>
        <dbReference type="ARBA" id="ARBA00022989"/>
    </source>
</evidence>
<dbReference type="InterPro" id="IPR045603">
    <property type="entry name" value="QcrA_N"/>
</dbReference>
<organism evidence="18">
    <name type="scientific">freshwater metagenome</name>
    <dbReference type="NCBI Taxonomy" id="449393"/>
    <lineage>
        <taxon>unclassified sequences</taxon>
        <taxon>metagenomes</taxon>
        <taxon>ecological metagenomes</taxon>
    </lineage>
</organism>
<evidence type="ECO:0000256" key="6">
    <source>
        <dbReference type="ARBA" id="ARBA00022714"/>
    </source>
</evidence>
<dbReference type="InterPro" id="IPR005805">
    <property type="entry name" value="Rieske_Fe-S_prot_C"/>
</dbReference>
<evidence type="ECO:0000256" key="9">
    <source>
        <dbReference type="ARBA" id="ARBA00023002"/>
    </source>
</evidence>
<evidence type="ECO:0000256" key="1">
    <source>
        <dbReference type="ARBA" id="ARBA00004651"/>
    </source>
</evidence>
<dbReference type="Gene3D" id="2.102.10.10">
    <property type="entry name" value="Rieske [2Fe-2S] iron-sulphur domain"/>
    <property type="match status" value="1"/>
</dbReference>
<dbReference type="PRINTS" id="PR00162">
    <property type="entry name" value="RIESKE"/>
</dbReference>
<keyword evidence="13" id="KW-1015">Disulfide bond</keyword>
<evidence type="ECO:0000259" key="17">
    <source>
        <dbReference type="PROSITE" id="PS51296"/>
    </source>
</evidence>
<feature type="transmembrane region" description="Helical" evidence="16">
    <location>
        <begin position="43"/>
        <end position="64"/>
    </location>
</feature>
<proteinExistence type="predicted"/>
<reference evidence="18" key="1">
    <citation type="submission" date="2020-05" db="EMBL/GenBank/DDBJ databases">
        <authorList>
            <person name="Chiriac C."/>
            <person name="Salcher M."/>
            <person name="Ghai R."/>
            <person name="Kavagutti S V."/>
        </authorList>
    </citation>
    <scope>NUCLEOTIDE SEQUENCE</scope>
</reference>
<dbReference type="GO" id="GO:0046872">
    <property type="term" value="F:metal ion binding"/>
    <property type="evidence" value="ECO:0007669"/>
    <property type="project" value="UniProtKB-KW"/>
</dbReference>
<evidence type="ECO:0000256" key="15">
    <source>
        <dbReference type="ARBA" id="ARBA00034078"/>
    </source>
</evidence>
<feature type="transmembrane region" description="Helical" evidence="16">
    <location>
        <begin position="70"/>
        <end position="98"/>
    </location>
</feature>
<accession>A0A6J6IGF2</accession>
<keyword evidence="2" id="KW-0813">Transport</keyword>
<comment type="subcellular location">
    <subcellularLocation>
        <location evidence="1">Cell membrane</location>
        <topology evidence="1">Multi-pass membrane protein</topology>
    </subcellularLocation>
</comment>
<dbReference type="AlphaFoldDB" id="A0A6J6IGF2"/>
<dbReference type="InterPro" id="IPR014349">
    <property type="entry name" value="Rieske_Fe-S_prot"/>
</dbReference>
<dbReference type="PROSITE" id="PS51296">
    <property type="entry name" value="RIESKE"/>
    <property type="match status" value="1"/>
</dbReference>
<evidence type="ECO:0000256" key="3">
    <source>
        <dbReference type="ARBA" id="ARBA00022475"/>
    </source>
</evidence>
<evidence type="ECO:0000256" key="12">
    <source>
        <dbReference type="ARBA" id="ARBA00023136"/>
    </source>
</evidence>
<dbReference type="EMBL" id="CAEZVB010000040">
    <property type="protein sequence ID" value="CAB4622678.1"/>
    <property type="molecule type" value="Genomic_DNA"/>
</dbReference>
<keyword evidence="9" id="KW-0560">Oxidoreductase</keyword>
<keyword evidence="4" id="KW-0249">Electron transport</keyword>
<evidence type="ECO:0000256" key="13">
    <source>
        <dbReference type="ARBA" id="ARBA00023157"/>
    </source>
</evidence>
<dbReference type="GO" id="GO:0016491">
    <property type="term" value="F:oxidoreductase activity"/>
    <property type="evidence" value="ECO:0007669"/>
    <property type="project" value="UniProtKB-KW"/>
</dbReference>
<dbReference type="PANTHER" id="PTHR10134">
    <property type="entry name" value="CYTOCHROME B-C1 COMPLEX SUBUNIT RIESKE, MITOCHONDRIAL"/>
    <property type="match status" value="1"/>
</dbReference>
<evidence type="ECO:0000256" key="11">
    <source>
        <dbReference type="ARBA" id="ARBA00023014"/>
    </source>
</evidence>
<sequence length="346" mass="37503">MTDITPHDSQPAKLGHSPVADVPHALRVADTDPRAAKRAERQVASMFLLSMILVVAFIVSFIMIDKDTVVYIPVFGVVGLMTIMLGLTSGLSIFLIGAGAIQWAKKLMPDVEVVQMRHEMTSPADATAEAAANYERGKEESGFARYPIIRRTLIGAMALFPIPAVFLLRDLWSGGESGIESPDEILSHTLWRENMHILVAETGQKIRPEDLPVGGLVSAVPANLAEEQERAGNQDALGKAAIILVRMEPSEIVAQQGDGWDYQGIVAYSKICTHVGCPIALYEQRTHHLLCPCHQSTFDLANAGAVVFGPAARNMPQLPITVDNEGYLVATADFAQPVGPSFWERG</sequence>
<dbReference type="GO" id="GO:0051537">
    <property type="term" value="F:2 iron, 2 sulfur cluster binding"/>
    <property type="evidence" value="ECO:0007669"/>
    <property type="project" value="UniProtKB-KW"/>
</dbReference>
<keyword evidence="8 16" id="KW-1133">Transmembrane helix</keyword>
<evidence type="ECO:0000256" key="7">
    <source>
        <dbReference type="ARBA" id="ARBA00022723"/>
    </source>
</evidence>
<keyword evidence="10" id="KW-0408">Iron</keyword>
<name>A0A6J6IGF2_9ZZZZ</name>
<dbReference type="Pfam" id="PF00355">
    <property type="entry name" value="Rieske"/>
    <property type="match status" value="1"/>
</dbReference>
<comment type="cofactor">
    <cofactor evidence="15">
        <name>[2Fe-2S] cluster</name>
        <dbReference type="ChEBI" id="CHEBI:190135"/>
    </cofactor>
</comment>
<evidence type="ECO:0000256" key="4">
    <source>
        <dbReference type="ARBA" id="ARBA00022660"/>
    </source>
</evidence>
<keyword evidence="12 16" id="KW-0472">Membrane</keyword>
<keyword evidence="7" id="KW-0479">Metal-binding</keyword>
<protein>
    <recommendedName>
        <fullName evidence="14">Rieske iron-sulfur protein</fullName>
    </recommendedName>
</protein>
<keyword evidence="4" id="KW-0679">Respiratory chain</keyword>
<evidence type="ECO:0000313" key="18">
    <source>
        <dbReference type="EMBL" id="CAB4622678.1"/>
    </source>
</evidence>
<dbReference type="GO" id="GO:0005886">
    <property type="term" value="C:plasma membrane"/>
    <property type="evidence" value="ECO:0007669"/>
    <property type="project" value="UniProtKB-SubCell"/>
</dbReference>
<dbReference type="Pfam" id="PF19297">
    <property type="entry name" value="QcrA_N"/>
    <property type="match status" value="1"/>
</dbReference>
<gene>
    <name evidence="18" type="ORF">UFOPK1908_00935</name>
</gene>
<dbReference type="CDD" id="cd03467">
    <property type="entry name" value="Rieske"/>
    <property type="match status" value="1"/>
</dbReference>
<keyword evidence="6" id="KW-0001">2Fe-2S</keyword>
<evidence type="ECO:0000256" key="14">
    <source>
        <dbReference type="ARBA" id="ARBA00032409"/>
    </source>
</evidence>